<dbReference type="GO" id="GO:0003676">
    <property type="term" value="F:nucleic acid binding"/>
    <property type="evidence" value="ECO:0007669"/>
    <property type="project" value="InterPro"/>
</dbReference>
<dbReference type="PROSITE" id="PS50158">
    <property type="entry name" value="ZF_CCHC"/>
    <property type="match status" value="1"/>
</dbReference>
<comment type="caution">
    <text evidence="5">The sequence shown here is derived from an EMBL/GenBank/DDBJ whole genome shotgun (WGS) entry which is preliminary data.</text>
</comment>
<proteinExistence type="predicted"/>
<protein>
    <recommendedName>
        <fullName evidence="4">CCHC-type domain-containing protein</fullName>
    </recommendedName>
</protein>
<evidence type="ECO:0000259" key="4">
    <source>
        <dbReference type="PROSITE" id="PS50158"/>
    </source>
</evidence>
<feature type="domain" description="CCHC-type" evidence="4">
    <location>
        <begin position="243"/>
        <end position="258"/>
    </location>
</feature>
<dbReference type="AlphaFoldDB" id="A0A9Q3DWF3"/>
<evidence type="ECO:0000256" key="2">
    <source>
        <dbReference type="PROSITE-ProRule" id="PRU00047"/>
    </source>
</evidence>
<dbReference type="SUPFAM" id="SSF57756">
    <property type="entry name" value="Retrovirus zinc finger-like domains"/>
    <property type="match status" value="1"/>
</dbReference>
<dbReference type="EMBL" id="AVOT02020759">
    <property type="protein sequence ID" value="MBW0509133.1"/>
    <property type="molecule type" value="Genomic_DNA"/>
</dbReference>
<dbReference type="InterPro" id="IPR001878">
    <property type="entry name" value="Znf_CCHC"/>
</dbReference>
<feature type="region of interest" description="Disordered" evidence="3">
    <location>
        <begin position="292"/>
        <end position="312"/>
    </location>
</feature>
<accession>A0A9Q3DWF3</accession>
<dbReference type="Proteomes" id="UP000765509">
    <property type="component" value="Unassembled WGS sequence"/>
</dbReference>
<keyword evidence="6" id="KW-1185">Reference proteome</keyword>
<keyword evidence="2" id="KW-0862">Zinc</keyword>
<keyword evidence="1" id="KW-0507">mRNA processing</keyword>
<sequence>MDNSYHQDDIKPDAMLINKERSLSKYLDGDNMSYSEKEALKQLPEASSWPKFFVTGEYDHMELIEYIDGLFIDLPSIPDYWITSRYNTAFKGHASIWYTEIKEIHGRGNWQWWKSKIIQKYRNGTWIWQKTIPFENDKYSVDKDPYEWCLRQSKGLKAIDPPMKIHMRNHKLLTQMRGELEHAVKCICNHNCPLNDIANTLQNVGKYTPYRSSGFKEKQPFRVEFKDKPKERLAEVEEKKNSCHNCGSTDHYTNNCRKAKKKVYAIEKVPEEESPTEDSDSDSMGDAIREQSYEEKDPRGNPTRNPGHIVGSRHGTTLLQQKLVHTHKKCTNIPGHTIQRNAIHTWNSHKNDCLH</sequence>
<reference evidence="5" key="1">
    <citation type="submission" date="2021-03" db="EMBL/GenBank/DDBJ databases">
        <title>Draft genome sequence of rust myrtle Austropuccinia psidii MF-1, a brazilian biotype.</title>
        <authorList>
            <person name="Quecine M.C."/>
            <person name="Pachon D.M.R."/>
            <person name="Bonatelli M.L."/>
            <person name="Correr F.H."/>
            <person name="Franceschini L.M."/>
            <person name="Leite T.F."/>
            <person name="Margarido G.R.A."/>
            <person name="Almeida C.A."/>
            <person name="Ferrarezi J.A."/>
            <person name="Labate C.A."/>
        </authorList>
    </citation>
    <scope>NUCLEOTIDE SEQUENCE</scope>
    <source>
        <strain evidence="5">MF-1</strain>
    </source>
</reference>
<dbReference type="GO" id="GO:0006397">
    <property type="term" value="P:mRNA processing"/>
    <property type="evidence" value="ECO:0007669"/>
    <property type="project" value="UniProtKB-KW"/>
</dbReference>
<keyword evidence="2" id="KW-0479">Metal-binding</keyword>
<evidence type="ECO:0000256" key="1">
    <source>
        <dbReference type="ARBA" id="ARBA00022664"/>
    </source>
</evidence>
<keyword evidence="2" id="KW-0863">Zinc-finger</keyword>
<gene>
    <name evidence="5" type="ORF">O181_048848</name>
</gene>
<name>A0A9Q3DWF3_9BASI</name>
<organism evidence="5 6">
    <name type="scientific">Austropuccinia psidii MF-1</name>
    <dbReference type="NCBI Taxonomy" id="1389203"/>
    <lineage>
        <taxon>Eukaryota</taxon>
        <taxon>Fungi</taxon>
        <taxon>Dikarya</taxon>
        <taxon>Basidiomycota</taxon>
        <taxon>Pucciniomycotina</taxon>
        <taxon>Pucciniomycetes</taxon>
        <taxon>Pucciniales</taxon>
        <taxon>Sphaerophragmiaceae</taxon>
        <taxon>Austropuccinia</taxon>
    </lineage>
</organism>
<dbReference type="OrthoDB" id="2507294at2759"/>
<dbReference type="GO" id="GO:0008270">
    <property type="term" value="F:zinc ion binding"/>
    <property type="evidence" value="ECO:0007669"/>
    <property type="project" value="UniProtKB-KW"/>
</dbReference>
<evidence type="ECO:0000313" key="6">
    <source>
        <dbReference type="Proteomes" id="UP000765509"/>
    </source>
</evidence>
<evidence type="ECO:0000313" key="5">
    <source>
        <dbReference type="EMBL" id="MBW0509133.1"/>
    </source>
</evidence>
<evidence type="ECO:0000256" key="3">
    <source>
        <dbReference type="SAM" id="MobiDB-lite"/>
    </source>
</evidence>
<dbReference type="InterPro" id="IPR036875">
    <property type="entry name" value="Znf_CCHC_sf"/>
</dbReference>